<proteinExistence type="evidence at transcript level"/>
<accession>A0A514TTX7</accession>
<dbReference type="InterPro" id="IPR036728">
    <property type="entry name" value="PBP_GOBP_sf"/>
</dbReference>
<dbReference type="GO" id="GO:0005615">
    <property type="term" value="C:extracellular space"/>
    <property type="evidence" value="ECO:0007669"/>
    <property type="project" value="TreeGrafter"/>
</dbReference>
<dbReference type="CDD" id="cd23992">
    <property type="entry name" value="PBP_GOBP"/>
    <property type="match status" value="1"/>
</dbReference>
<evidence type="ECO:0000256" key="1">
    <source>
        <dbReference type="ARBA" id="ARBA00022729"/>
    </source>
</evidence>
<dbReference type="Gene3D" id="1.10.238.20">
    <property type="entry name" value="Pheromone/general odorant binding protein domain"/>
    <property type="match status" value="1"/>
</dbReference>
<keyword evidence="1 2" id="KW-0732">Signal</keyword>
<dbReference type="PANTHER" id="PTHR11857">
    <property type="entry name" value="ODORANT BINDING PROTEIN-RELATED"/>
    <property type="match status" value="1"/>
</dbReference>
<feature type="chain" id="PRO_5022196879" evidence="2">
    <location>
        <begin position="19"/>
        <end position="127"/>
    </location>
</feature>
<evidence type="ECO:0000313" key="3">
    <source>
        <dbReference type="EMBL" id="QDJ95956.1"/>
    </source>
</evidence>
<organism evidence="3">
    <name type="scientific">Encarsia formosa</name>
    <name type="common">Whitefly parasite</name>
    <dbReference type="NCBI Taxonomy" id="32400"/>
    <lineage>
        <taxon>Eukaryota</taxon>
        <taxon>Metazoa</taxon>
        <taxon>Ecdysozoa</taxon>
        <taxon>Arthropoda</taxon>
        <taxon>Hexapoda</taxon>
        <taxon>Insecta</taxon>
        <taxon>Pterygota</taxon>
        <taxon>Neoptera</taxon>
        <taxon>Endopterygota</taxon>
        <taxon>Hymenoptera</taxon>
        <taxon>Apocrita</taxon>
        <taxon>Proctotrupomorpha</taxon>
        <taxon>Chalcidoidea</taxon>
        <taxon>Aphelinidae</taxon>
        <taxon>Coccophaginae</taxon>
        <taxon>Encarsia</taxon>
    </lineage>
</organism>
<reference evidence="3" key="1">
    <citation type="submission" date="2019-05" db="EMBL/GenBank/DDBJ databases">
        <title>The identification and expression analysis of odorant binding protein genes in Encarsia formosa by antennal transcriptome analysis.</title>
        <authorList>
            <person name="He Y."/>
        </authorList>
    </citation>
    <scope>NUCLEOTIDE SEQUENCE</scope>
    <source>
        <tissue evidence="3">Antenna</tissue>
    </source>
</reference>
<dbReference type="EMBL" id="MK990478">
    <property type="protein sequence ID" value="QDJ95956.1"/>
    <property type="molecule type" value="mRNA"/>
</dbReference>
<dbReference type="InterPro" id="IPR006170">
    <property type="entry name" value="PBP/GOBP"/>
</dbReference>
<dbReference type="GO" id="GO:0007608">
    <property type="term" value="P:sensory perception of smell"/>
    <property type="evidence" value="ECO:0007669"/>
    <property type="project" value="TreeGrafter"/>
</dbReference>
<protein>
    <submittedName>
        <fullName evidence="3">Odorant-binding protein 13</fullName>
    </submittedName>
</protein>
<dbReference type="SUPFAM" id="SSF47565">
    <property type="entry name" value="Insect pheromone/odorant-binding proteins"/>
    <property type="match status" value="1"/>
</dbReference>
<sequence length="127" mass="14266">MKTYIAFIFTMCIVSANSRSFNDQEKAKILADKQTCIKSTGVDPGVFKLIDNYEPFAITPELQCFWKCMLESSGVMNPDGTLNLNDPNDTDETRECKKLTADKPCETASKVMECLYHNRLLPIIGSN</sequence>
<name>A0A514TTX7_ENCFO</name>
<feature type="signal peptide" evidence="2">
    <location>
        <begin position="1"/>
        <end position="18"/>
    </location>
</feature>
<dbReference type="GO" id="GO:0005549">
    <property type="term" value="F:odorant binding"/>
    <property type="evidence" value="ECO:0007669"/>
    <property type="project" value="InterPro"/>
</dbReference>
<dbReference type="AlphaFoldDB" id="A0A514TTX7"/>
<evidence type="ECO:0000256" key="2">
    <source>
        <dbReference type="SAM" id="SignalP"/>
    </source>
</evidence>
<dbReference type="Pfam" id="PF01395">
    <property type="entry name" value="PBP_GOBP"/>
    <property type="match status" value="1"/>
</dbReference>